<dbReference type="InterPro" id="IPR027409">
    <property type="entry name" value="GroEL-like_apical_dom_sf"/>
</dbReference>
<dbReference type="Pfam" id="PF00118">
    <property type="entry name" value="Cpn60_TCP1"/>
    <property type="match status" value="1"/>
</dbReference>
<evidence type="ECO:0000256" key="5">
    <source>
        <dbReference type="ARBA" id="ARBA00023186"/>
    </source>
</evidence>
<dbReference type="SUPFAM" id="SSF48592">
    <property type="entry name" value="GroEL equatorial domain-like"/>
    <property type="match status" value="1"/>
</dbReference>
<name>A0ABR7T4V5_HELCL</name>
<dbReference type="InterPro" id="IPR027410">
    <property type="entry name" value="TCP-1-like_intermed_sf"/>
</dbReference>
<dbReference type="EMBL" id="JACVHF010000010">
    <property type="protein sequence ID" value="MBC9785033.1"/>
    <property type="molecule type" value="Genomic_DNA"/>
</dbReference>
<keyword evidence="3" id="KW-0547">Nucleotide-binding</keyword>
<evidence type="ECO:0000313" key="6">
    <source>
        <dbReference type="EMBL" id="MBC9785033.1"/>
    </source>
</evidence>
<sequence length="523" mass="56242">MSVKQVSSNTEVDERLAALMTNANAIRAISSAVEGTLGPKGLDTMLVDKFGDVVITNDGVTILQLMEVNHPAARMLIKTAKAQQSEIGDGTTTATVLAGSLISEGVNQVTKGVPVSRVIEGLKAGVKKAIEMFHRHARPIQGVHDPMLERVALVAGREHQDIAQLVVDAARLIGEEKLKESGYKLSDSVRAREGADNQVLTGVIVNKKPMNEDMPKLLENASVLIVDDALEPEEMGDEALSTEAGFNWYRQKQQEFLENIRKIIALDIKVLLVDRGVEDIAEEMLTDAGVLVIQRVSSRELKKAAEHTGARAVKRTGLKREPQDLTRYLGKAGKVIVDDKLEHVCLLQGSGKPVATVLVGAATEEVVGERERIAKDAASAVQAAVKGGLVPGGGAVELAVARQIEEVRRETKGMAAYGLDCVVGALKKPFSQIITNAGFNPLEKLGDVIAAQMEQESDKLSINCDNGEVSDMWELGVIDPVLVKVHALKAAGEVAEAILRIDTIIKKREERADGKGEHGEGNW</sequence>
<gene>
    <name evidence="6" type="ORF">H1S01_10980</name>
</gene>
<keyword evidence="7" id="KW-1185">Reference proteome</keyword>
<evidence type="ECO:0000313" key="7">
    <source>
        <dbReference type="Proteomes" id="UP000617402"/>
    </source>
</evidence>
<protein>
    <submittedName>
        <fullName evidence="6">TCP-1/cpn60 chaperonin family protein</fullName>
    </submittedName>
</protein>
<dbReference type="CDD" id="cd00309">
    <property type="entry name" value="chaperonin_type_I_II"/>
    <property type="match status" value="1"/>
</dbReference>
<keyword evidence="5" id="KW-0143">Chaperone</keyword>
<dbReference type="InterPro" id="IPR017998">
    <property type="entry name" value="Chaperone_TCP-1"/>
</dbReference>
<dbReference type="InterPro" id="IPR027413">
    <property type="entry name" value="GROEL-like_equatorial_sf"/>
</dbReference>
<dbReference type="PROSITE" id="PS00751">
    <property type="entry name" value="TCP1_2"/>
    <property type="match status" value="1"/>
</dbReference>
<dbReference type="RefSeq" id="WP_188040537.1">
    <property type="nucleotide sequence ID" value="NZ_JACVHF010000010.1"/>
</dbReference>
<evidence type="ECO:0000256" key="4">
    <source>
        <dbReference type="ARBA" id="ARBA00022840"/>
    </source>
</evidence>
<dbReference type="InterPro" id="IPR002194">
    <property type="entry name" value="Chaperonin_TCP-1_CS"/>
</dbReference>
<evidence type="ECO:0000256" key="1">
    <source>
        <dbReference type="ARBA" id="ARBA00006607"/>
    </source>
</evidence>
<comment type="similarity">
    <text evidence="2">Belongs to the TCP-1 chaperonin family.</text>
</comment>
<organism evidence="6 7">
    <name type="scientific">Heliobacterium chlorum</name>
    <dbReference type="NCBI Taxonomy" id="2698"/>
    <lineage>
        <taxon>Bacteria</taxon>
        <taxon>Bacillati</taxon>
        <taxon>Bacillota</taxon>
        <taxon>Clostridia</taxon>
        <taxon>Eubacteriales</taxon>
        <taxon>Heliobacteriaceae</taxon>
        <taxon>Heliobacterium</taxon>
    </lineage>
</organism>
<evidence type="ECO:0000256" key="2">
    <source>
        <dbReference type="ARBA" id="ARBA00008020"/>
    </source>
</evidence>
<evidence type="ECO:0000256" key="3">
    <source>
        <dbReference type="ARBA" id="ARBA00022741"/>
    </source>
</evidence>
<dbReference type="Gene3D" id="3.30.260.10">
    <property type="entry name" value="TCP-1-like chaperonin intermediate domain"/>
    <property type="match status" value="1"/>
</dbReference>
<dbReference type="InterPro" id="IPR002423">
    <property type="entry name" value="Cpn60/GroEL/TCP-1"/>
</dbReference>
<proteinExistence type="inferred from homology"/>
<dbReference type="Proteomes" id="UP000617402">
    <property type="component" value="Unassembled WGS sequence"/>
</dbReference>
<dbReference type="Gene3D" id="3.50.7.10">
    <property type="entry name" value="GroEL"/>
    <property type="match status" value="1"/>
</dbReference>
<dbReference type="Gene3D" id="1.10.560.10">
    <property type="entry name" value="GroEL-like equatorial domain"/>
    <property type="match status" value="1"/>
</dbReference>
<accession>A0ABR7T4V5</accession>
<reference evidence="6 7" key="1">
    <citation type="submission" date="2020-07" db="EMBL/GenBank/DDBJ databases">
        <title>Draft whole-genome sequence of Heliobacterium chlorum DSM 3682, type strain.</title>
        <authorList>
            <person name="Kyndt J.A."/>
            <person name="Meyer T.E."/>
            <person name="Imhoff J.F."/>
        </authorList>
    </citation>
    <scope>NUCLEOTIDE SEQUENCE [LARGE SCALE GENOMIC DNA]</scope>
    <source>
        <strain evidence="6 7">DSM 3682</strain>
    </source>
</reference>
<dbReference type="PANTHER" id="PTHR11353">
    <property type="entry name" value="CHAPERONIN"/>
    <property type="match status" value="1"/>
</dbReference>
<dbReference type="PRINTS" id="PR00304">
    <property type="entry name" value="TCOMPLEXTCP1"/>
</dbReference>
<comment type="caution">
    <text evidence="6">The sequence shown here is derived from an EMBL/GenBank/DDBJ whole genome shotgun (WGS) entry which is preliminary data.</text>
</comment>
<comment type="similarity">
    <text evidence="1">Belongs to the chaperonin (HSP60) family.</text>
</comment>
<keyword evidence="4" id="KW-0067">ATP-binding</keyword>
<dbReference type="SUPFAM" id="SSF52029">
    <property type="entry name" value="GroEL apical domain-like"/>
    <property type="match status" value="1"/>
</dbReference>